<gene>
    <name evidence="2" type="ORF">AV530_008989</name>
</gene>
<name>A0A1V4L0D0_PATFA</name>
<organism evidence="2 3">
    <name type="scientific">Patagioenas fasciata monilis</name>
    <dbReference type="NCBI Taxonomy" id="372326"/>
    <lineage>
        <taxon>Eukaryota</taxon>
        <taxon>Metazoa</taxon>
        <taxon>Chordata</taxon>
        <taxon>Craniata</taxon>
        <taxon>Vertebrata</taxon>
        <taxon>Euteleostomi</taxon>
        <taxon>Archelosauria</taxon>
        <taxon>Archosauria</taxon>
        <taxon>Dinosauria</taxon>
        <taxon>Saurischia</taxon>
        <taxon>Theropoda</taxon>
        <taxon>Coelurosauria</taxon>
        <taxon>Aves</taxon>
        <taxon>Neognathae</taxon>
        <taxon>Neoaves</taxon>
        <taxon>Columbimorphae</taxon>
        <taxon>Columbiformes</taxon>
        <taxon>Columbidae</taxon>
        <taxon>Patagioenas</taxon>
    </lineage>
</organism>
<accession>A0A1V4L0D0</accession>
<evidence type="ECO:0000313" key="2">
    <source>
        <dbReference type="EMBL" id="OPJ90066.1"/>
    </source>
</evidence>
<proteinExistence type="predicted"/>
<sequence length="84" mass="9351">MLRKALGGETNGMRTKNNGKKSHSRPEISEYLQGSIIQEGLELIDIFLRRVTEESVRTRREEMEFLAHPATPSPSGPSSSAPKL</sequence>
<dbReference type="AlphaFoldDB" id="A0A1V4L0D0"/>
<evidence type="ECO:0000313" key="3">
    <source>
        <dbReference type="Proteomes" id="UP000190648"/>
    </source>
</evidence>
<protein>
    <submittedName>
        <fullName evidence="2">Uncharacterized protein</fullName>
    </submittedName>
</protein>
<evidence type="ECO:0000256" key="1">
    <source>
        <dbReference type="SAM" id="MobiDB-lite"/>
    </source>
</evidence>
<dbReference type="Proteomes" id="UP000190648">
    <property type="component" value="Unassembled WGS sequence"/>
</dbReference>
<keyword evidence="3" id="KW-1185">Reference proteome</keyword>
<dbReference type="EMBL" id="LSYS01000583">
    <property type="protein sequence ID" value="OPJ90066.1"/>
    <property type="molecule type" value="Genomic_DNA"/>
</dbReference>
<feature type="region of interest" description="Disordered" evidence="1">
    <location>
        <begin position="64"/>
        <end position="84"/>
    </location>
</feature>
<reference evidence="2 3" key="1">
    <citation type="submission" date="2016-02" db="EMBL/GenBank/DDBJ databases">
        <title>Band-tailed pigeon sequencing and assembly.</title>
        <authorList>
            <person name="Soares A.E."/>
            <person name="Novak B.J."/>
            <person name="Rice E.S."/>
            <person name="O'Connell B."/>
            <person name="Chang D."/>
            <person name="Weber S."/>
            <person name="Shapiro B."/>
        </authorList>
    </citation>
    <scope>NUCLEOTIDE SEQUENCE [LARGE SCALE GENOMIC DNA]</scope>
    <source>
        <strain evidence="2">BTP2013</strain>
        <tissue evidence="2">Blood</tissue>
    </source>
</reference>
<feature type="region of interest" description="Disordered" evidence="1">
    <location>
        <begin position="1"/>
        <end position="27"/>
    </location>
</feature>
<comment type="caution">
    <text evidence="2">The sequence shown here is derived from an EMBL/GenBank/DDBJ whole genome shotgun (WGS) entry which is preliminary data.</text>
</comment>